<feature type="compositionally biased region" description="Basic and acidic residues" evidence="1">
    <location>
        <begin position="207"/>
        <end position="229"/>
    </location>
</feature>
<reference evidence="2" key="2">
    <citation type="submission" date="2025-08" db="UniProtKB">
        <authorList>
            <consortium name="Ensembl"/>
        </authorList>
    </citation>
    <scope>IDENTIFICATION</scope>
</reference>
<dbReference type="GeneTree" id="ENSGT00730000112343"/>
<protein>
    <submittedName>
        <fullName evidence="2">Uncharacterized protein</fullName>
    </submittedName>
</protein>
<feature type="region of interest" description="Disordered" evidence="1">
    <location>
        <begin position="1"/>
        <end position="24"/>
    </location>
</feature>
<dbReference type="EMBL" id="AC200706">
    <property type="status" value="NOT_ANNOTATED_CDS"/>
    <property type="molecule type" value="Genomic_DNA"/>
</dbReference>
<organism evidence="2 3">
    <name type="scientific">Pan troglodytes</name>
    <name type="common">Chimpanzee</name>
    <dbReference type="NCBI Taxonomy" id="9598"/>
    <lineage>
        <taxon>Eukaryota</taxon>
        <taxon>Metazoa</taxon>
        <taxon>Chordata</taxon>
        <taxon>Craniata</taxon>
        <taxon>Vertebrata</taxon>
        <taxon>Euteleostomi</taxon>
        <taxon>Mammalia</taxon>
        <taxon>Eutheria</taxon>
        <taxon>Euarchontoglires</taxon>
        <taxon>Primates</taxon>
        <taxon>Haplorrhini</taxon>
        <taxon>Catarrhini</taxon>
        <taxon>Hominidae</taxon>
        <taxon>Pan</taxon>
    </lineage>
</organism>
<feature type="compositionally biased region" description="Basic and acidic residues" evidence="1">
    <location>
        <begin position="254"/>
        <end position="266"/>
    </location>
</feature>
<reference evidence="2" key="3">
    <citation type="submission" date="2025-09" db="UniProtKB">
        <authorList>
            <consortium name="Ensembl"/>
        </authorList>
    </citation>
    <scope>IDENTIFICATION</scope>
</reference>
<evidence type="ECO:0000313" key="2">
    <source>
        <dbReference type="Ensembl" id="ENSPTRP00000060693.2"/>
    </source>
</evidence>
<evidence type="ECO:0000256" key="1">
    <source>
        <dbReference type="SAM" id="MobiDB-lite"/>
    </source>
</evidence>
<reference evidence="2 3" key="1">
    <citation type="journal article" date="2005" name="Nature">
        <title>Initial sequence of the chimpanzee genome and comparison with the human genome.</title>
        <authorList>
            <consortium name="Chimpanzee sequencing and analysis consortium"/>
        </authorList>
    </citation>
    <scope>NUCLEOTIDE SEQUENCE [LARGE SCALE GENOMIC DNA]</scope>
</reference>
<proteinExistence type="predicted"/>
<dbReference type="InParanoid" id="H2RGP5"/>
<evidence type="ECO:0000313" key="3">
    <source>
        <dbReference type="Proteomes" id="UP000002277"/>
    </source>
</evidence>
<feature type="compositionally biased region" description="Basic residues" evidence="1">
    <location>
        <begin position="166"/>
        <end position="176"/>
    </location>
</feature>
<dbReference type="AlphaFoldDB" id="H2RGP5"/>
<feature type="compositionally biased region" description="Basic residues" evidence="1">
    <location>
        <begin position="313"/>
        <end position="323"/>
    </location>
</feature>
<name>H2RGP5_PANTR</name>
<feature type="region of interest" description="Disordered" evidence="1">
    <location>
        <begin position="68"/>
        <end position="397"/>
    </location>
</feature>
<feature type="compositionally biased region" description="Basic residues" evidence="1">
    <location>
        <begin position="111"/>
        <end position="120"/>
    </location>
</feature>
<dbReference type="OMA" id="WMTASAF"/>
<accession>H2RGP5</accession>
<sequence>GAAGRATGRVGGREQLGAVGGGWWGGEPDIPYIHTTQHPPMGSPLPTLRAHVPGGRLPDRCAAAARDRWPLARGGRGAAPTFGQRTRGGPRCPGSHRQRPPTDWPSAGPRLPHHRRHRGQHREPSSLRTLQADPKPSGRPPGPCGAPPTWSRRRAPGDMDNEPTSGRRRRHTRRSRVWSQTGPPQPKPVSRSGREDPRVGRGAQTGRARDPEGKGTREPAEGRLREKPQARPGHQENTATGSHRRRTALGTHGDPPHEPRSRHGDPEATSATNPTPGPRCSFLVHPPTRSSSGRPARPPLGTLPMARRPNALPRKRGRRHRSLLLRGAGGEPARSGAGHEPDGTPGTATACAASQPLGRRPGLAGSSPDSEGGGAGHTVGDETPSVPTAERESVKDSQHSLPKAVRWMAAVCPELLWFQVTTRRGEISNVSREALAAVIRGIRSWRWILFTKLH</sequence>
<dbReference type="Proteomes" id="UP000002277">
    <property type="component" value="Chromosome 20"/>
</dbReference>
<feature type="compositionally biased region" description="Pro residues" evidence="1">
    <location>
        <begin position="137"/>
        <end position="146"/>
    </location>
</feature>
<dbReference type="Ensembl" id="ENSPTRT00000072624.2">
    <property type="protein sequence ID" value="ENSPTRP00000060693.2"/>
    <property type="gene ID" value="ENSPTRG00000043041.1"/>
</dbReference>
<dbReference type="Bgee" id="ENSPTRG00000043041">
    <property type="expression patterns" value="Expressed in cortex of kidney"/>
</dbReference>
<keyword evidence="3" id="KW-1185">Reference proteome</keyword>